<dbReference type="GO" id="GO:0042025">
    <property type="term" value="C:host cell nucleus"/>
    <property type="evidence" value="ECO:0007669"/>
    <property type="project" value="UniProtKB-SubCell"/>
</dbReference>
<evidence type="ECO:0000256" key="7">
    <source>
        <dbReference type="ARBA" id="ARBA00022840"/>
    </source>
</evidence>
<keyword evidence="6" id="KW-0347">Helicase</keyword>
<evidence type="ECO:0000256" key="5">
    <source>
        <dbReference type="ARBA" id="ARBA00022801"/>
    </source>
</evidence>
<evidence type="ECO:0000259" key="11">
    <source>
        <dbReference type="PROSITE" id="PS51206"/>
    </source>
</evidence>
<protein>
    <submittedName>
        <fullName evidence="12">Nonstructural protein 1</fullName>
    </submittedName>
</protein>
<accession>A0A8A4XEB3</accession>
<evidence type="ECO:0000256" key="3">
    <source>
        <dbReference type="ARBA" id="ARBA00022705"/>
    </source>
</evidence>
<sequence>MEIQRLKSAKQRTKKLIEFKPQVQRVKTTLMPHHHQLLRNLNLLQLNEINEKITPDLMEVFITTYGKNWKTLLQLVCDINLHRAIHLERKNQWLWFKQNAGSNGNPQVVEKFLFNNQINFKFFTQCVKEVLELSHKKINALYFHGVPNSGKTMLANLIIKVFNARSILKNGDSVSSFYYEPIINSSIVLIEEPFIIPINLEDMKILLGAGELQVNVKYQPLQRTVRIPYLITSNFPLLSRGYASSVSEKAIKTRVHMFKFNYTFKSKTVITSADLLAFFNKHE</sequence>
<feature type="domain" description="SF3 helicase" evidence="11">
    <location>
        <begin position="91"/>
        <end position="273"/>
    </location>
</feature>
<dbReference type="Gene3D" id="3.40.50.300">
    <property type="entry name" value="P-loop containing nucleotide triphosphate hydrolases"/>
    <property type="match status" value="1"/>
</dbReference>
<evidence type="ECO:0000256" key="4">
    <source>
        <dbReference type="ARBA" id="ARBA00022741"/>
    </source>
</evidence>
<keyword evidence="5" id="KW-0378">Hydrolase</keyword>
<comment type="function">
    <text evidence="10">ATP-dependent DNA 3'-5' helicase required for initiation of viral DNA replication. It forms a complex with the viral E2 protein. The E1-E2 complex binds to the replication origin which contains binding sites for both proteins. During the initial step, a dimer of E1 interacts with a dimer of protein E2 leading to a complex that binds the viral origin of replication with high specificity. Then, a second dimer of E1 displaces the E2 dimer in an ATP-dependent manner to form the E1 tetramer. Following this, two E1 monomers are added to each half of the site, which results in the formation of two E1 trimers on the viral ori. Subsequently, two hexamers will be created. The double hexamer acts as a bi-directional helicase machinery and unwinds the viral DNA and then recruits the host DNA polymerase to start replication.</text>
</comment>
<dbReference type="InterPro" id="IPR027417">
    <property type="entry name" value="P-loop_NTPase"/>
</dbReference>
<evidence type="ECO:0000313" key="12">
    <source>
        <dbReference type="EMBL" id="QTE04046.1"/>
    </source>
</evidence>
<evidence type="ECO:0000256" key="2">
    <source>
        <dbReference type="ARBA" id="ARBA00022562"/>
    </source>
</evidence>
<evidence type="ECO:0000256" key="1">
    <source>
        <dbReference type="ARBA" id="ARBA00004147"/>
    </source>
</evidence>
<evidence type="ECO:0000256" key="9">
    <source>
        <dbReference type="ARBA" id="ARBA00023235"/>
    </source>
</evidence>
<dbReference type="GO" id="GO:0003677">
    <property type="term" value="F:DNA binding"/>
    <property type="evidence" value="ECO:0007669"/>
    <property type="project" value="UniProtKB-KW"/>
</dbReference>
<comment type="subcellular location">
    <subcellularLocation>
        <location evidence="1">Host nucleus</location>
    </subcellularLocation>
</comment>
<dbReference type="GO" id="GO:0005524">
    <property type="term" value="F:ATP binding"/>
    <property type="evidence" value="ECO:0007669"/>
    <property type="project" value="UniProtKB-KW"/>
</dbReference>
<dbReference type="EMBL" id="MW046589">
    <property type="protein sequence ID" value="QTE04046.1"/>
    <property type="molecule type" value="Genomic_DNA"/>
</dbReference>
<keyword evidence="8" id="KW-0238">DNA-binding</keyword>
<keyword evidence="9" id="KW-0413">Isomerase</keyword>
<keyword evidence="2" id="KW-1048">Host nucleus</keyword>
<dbReference type="GO" id="GO:0006260">
    <property type="term" value="P:DNA replication"/>
    <property type="evidence" value="ECO:0007669"/>
    <property type="project" value="UniProtKB-KW"/>
</dbReference>
<dbReference type="InterPro" id="IPR014015">
    <property type="entry name" value="Helicase_SF3_DNA-vir"/>
</dbReference>
<dbReference type="GO" id="GO:0016787">
    <property type="term" value="F:hydrolase activity"/>
    <property type="evidence" value="ECO:0007669"/>
    <property type="project" value="UniProtKB-KW"/>
</dbReference>
<proteinExistence type="predicted"/>
<dbReference type="SUPFAM" id="SSF52540">
    <property type="entry name" value="P-loop containing nucleoside triphosphate hydrolases"/>
    <property type="match status" value="1"/>
</dbReference>
<dbReference type="Pfam" id="PF00519">
    <property type="entry name" value="PPV_E1_C"/>
    <property type="match status" value="1"/>
</dbReference>
<evidence type="ECO:0000256" key="8">
    <source>
        <dbReference type="ARBA" id="ARBA00023125"/>
    </source>
</evidence>
<dbReference type="InterPro" id="IPR001177">
    <property type="entry name" value="PPV_DNA_helicase_E1_C"/>
</dbReference>
<reference evidence="12" key="2">
    <citation type="journal article" date="2022" name="Gigascience">
        <title>Parvovirus dark matter in the cloaca of wild birds.</title>
        <authorList>
            <person name="Dai Z."/>
            <person name="Wang H."/>
            <person name="Wu H."/>
            <person name="Zhang Q."/>
            <person name="Ji L."/>
            <person name="Wang X."/>
            <person name="Shen Q."/>
            <person name="Yang S."/>
            <person name="Ma X."/>
            <person name="Shan T."/>
            <person name="Zhang W."/>
        </authorList>
    </citation>
    <scope>NUCLEOTIDE SEQUENCE</scope>
    <source>
        <strain evidence="12">Ybw202par01</strain>
    </source>
</reference>
<name>A0A8A4XEB3_9VIRU</name>
<dbReference type="GO" id="GO:0003678">
    <property type="term" value="F:DNA helicase activity"/>
    <property type="evidence" value="ECO:0007669"/>
    <property type="project" value="InterPro"/>
</dbReference>
<organism evidence="12">
    <name type="scientific">Phylloscopus inornatus densovirus</name>
    <dbReference type="NCBI Taxonomy" id="2794547"/>
    <lineage>
        <taxon>Viruses</taxon>
        <taxon>Monodnaviria</taxon>
        <taxon>Shotokuvirae</taxon>
        <taxon>Cossaviricota</taxon>
        <taxon>Quintoviricetes</taxon>
        <taxon>Piccovirales</taxon>
        <taxon>Parvoviridae</taxon>
        <taxon>Densovirinae</taxon>
    </lineage>
</organism>
<dbReference type="PROSITE" id="PS51206">
    <property type="entry name" value="SF3_HELICASE_1"/>
    <property type="match status" value="1"/>
</dbReference>
<reference evidence="12" key="1">
    <citation type="submission" date="2020-09" db="EMBL/GenBank/DDBJ databases">
        <authorList>
            <person name="Dai Z."/>
            <person name="Yang S."/>
            <person name="Zhang W."/>
        </authorList>
    </citation>
    <scope>NUCLEOTIDE SEQUENCE</scope>
    <source>
        <strain evidence="12">Ybw202par01</strain>
    </source>
</reference>
<keyword evidence="3" id="KW-0235">DNA replication</keyword>
<keyword evidence="4" id="KW-0547">Nucleotide-binding</keyword>
<evidence type="ECO:0000256" key="10">
    <source>
        <dbReference type="ARBA" id="ARBA00093297"/>
    </source>
</evidence>
<keyword evidence="7" id="KW-0067">ATP-binding</keyword>
<evidence type="ECO:0000256" key="6">
    <source>
        <dbReference type="ARBA" id="ARBA00022806"/>
    </source>
</evidence>